<keyword evidence="4" id="KW-0325">Glycoprotein</keyword>
<dbReference type="PANTHER" id="PTHR43918:SF4">
    <property type="entry name" value="CARBOXYLIC ESTER HYDROLASE"/>
    <property type="match status" value="1"/>
</dbReference>
<dbReference type="GO" id="GO:0005615">
    <property type="term" value="C:extracellular space"/>
    <property type="evidence" value="ECO:0007669"/>
    <property type="project" value="TreeGrafter"/>
</dbReference>
<name>A0A7R9KRD8_9ACAR</name>
<dbReference type="PROSITE" id="PS00122">
    <property type="entry name" value="CARBOXYLESTERASE_B_1"/>
    <property type="match status" value="1"/>
</dbReference>
<organism evidence="6">
    <name type="scientific">Medioppia subpectinata</name>
    <dbReference type="NCBI Taxonomy" id="1979941"/>
    <lineage>
        <taxon>Eukaryota</taxon>
        <taxon>Metazoa</taxon>
        <taxon>Ecdysozoa</taxon>
        <taxon>Arthropoda</taxon>
        <taxon>Chelicerata</taxon>
        <taxon>Arachnida</taxon>
        <taxon>Acari</taxon>
        <taxon>Acariformes</taxon>
        <taxon>Sarcoptiformes</taxon>
        <taxon>Oribatida</taxon>
        <taxon>Brachypylina</taxon>
        <taxon>Oppioidea</taxon>
        <taxon>Oppiidae</taxon>
        <taxon>Medioppia</taxon>
    </lineage>
</organism>
<evidence type="ECO:0000313" key="7">
    <source>
        <dbReference type="Proteomes" id="UP000759131"/>
    </source>
</evidence>
<dbReference type="Proteomes" id="UP000759131">
    <property type="component" value="Unassembled WGS sequence"/>
</dbReference>
<gene>
    <name evidence="6" type="ORF">OSB1V03_LOCUS7305</name>
</gene>
<dbReference type="InterPro" id="IPR032675">
    <property type="entry name" value="LRR_dom_sf"/>
</dbReference>
<dbReference type="SUPFAM" id="SSF52047">
    <property type="entry name" value="RNI-like"/>
    <property type="match status" value="1"/>
</dbReference>
<dbReference type="EMBL" id="CAJPIZ010004231">
    <property type="protein sequence ID" value="CAG2107303.1"/>
    <property type="molecule type" value="Genomic_DNA"/>
</dbReference>
<dbReference type="InterPro" id="IPR002018">
    <property type="entry name" value="CarbesteraseB"/>
</dbReference>
<reference evidence="6" key="1">
    <citation type="submission" date="2020-11" db="EMBL/GenBank/DDBJ databases">
        <authorList>
            <person name="Tran Van P."/>
        </authorList>
    </citation>
    <scope>NUCLEOTIDE SEQUENCE</scope>
</reference>
<evidence type="ECO:0000256" key="1">
    <source>
        <dbReference type="ARBA" id="ARBA00005964"/>
    </source>
</evidence>
<dbReference type="PANTHER" id="PTHR43918">
    <property type="entry name" value="ACETYLCHOLINESTERASE"/>
    <property type="match status" value="1"/>
</dbReference>
<dbReference type="InterPro" id="IPR019826">
    <property type="entry name" value="Carboxylesterase_B_AS"/>
</dbReference>
<accession>A0A7R9KRD8</accession>
<keyword evidence="2" id="KW-0719">Serine esterase</keyword>
<dbReference type="OrthoDB" id="6511132at2759"/>
<keyword evidence="3" id="KW-0378">Hydrolase</keyword>
<evidence type="ECO:0000256" key="4">
    <source>
        <dbReference type="ARBA" id="ARBA00023180"/>
    </source>
</evidence>
<dbReference type="InterPro" id="IPR050654">
    <property type="entry name" value="AChE-related_enzymes"/>
</dbReference>
<proteinExistence type="inferred from homology"/>
<dbReference type="GO" id="GO:0006581">
    <property type="term" value="P:acetylcholine catabolic process"/>
    <property type="evidence" value="ECO:0007669"/>
    <property type="project" value="TreeGrafter"/>
</dbReference>
<dbReference type="GO" id="GO:0003990">
    <property type="term" value="F:acetylcholinesterase activity"/>
    <property type="evidence" value="ECO:0007669"/>
    <property type="project" value="TreeGrafter"/>
</dbReference>
<evidence type="ECO:0000256" key="3">
    <source>
        <dbReference type="ARBA" id="ARBA00022801"/>
    </source>
</evidence>
<protein>
    <recommendedName>
        <fullName evidence="5">Carboxylesterase type B domain-containing protein</fullName>
    </recommendedName>
</protein>
<feature type="domain" description="Carboxylesterase type B" evidence="5">
    <location>
        <begin position="254"/>
        <end position="741"/>
    </location>
</feature>
<dbReference type="Gene3D" id="3.80.10.10">
    <property type="entry name" value="Ribonuclease Inhibitor"/>
    <property type="match status" value="1"/>
</dbReference>
<sequence length="776" mass="87001">MDSRRNHILSDDILGLIFNELNVKQLLRLESICNQFVDCVGSALQRKKGLRIGYKSSDYNRGYHSLRDNDIIEALVPKDAYLYNTSVIIYLSEIKDILNSILGKCLNVKSLDFKDVIIDGQMVSMITSLCPRLKRLSLNGWDINVSTEEVMIWKALLSQLSHLTLEKAVDDDIRQVLPQLSSLESIEFIDLHHNNAVIDEVFAYLPQSIRCLQLKHMGVRNELSLDLLMKSCPHLEVLSMGQQMGQQFYNVSDQGIPFAEPPVNELRFAKPVPLRTKWQTVYPAKQITAQCVSPFNTSKLIAEDCLHLNIWTPSTAVTANRPVMFWIYGGSFIMGSATKQVDGYNIFDGRQLAARDVVVVTANYRLGVFGFLYGNSSEAPGNQGLWDQVMALKWIKAEIRNFGGNPDDVTIFGVSAGSMSVSAHVVSPESRSLFKKGIMQSGAISLRETPNSGQSALRFSRDFATNKTYFPTNPCANTTATAEWIKCLKSKTTDELNKAQEAVFYATFTETSGTPFKSIYGDQFLPKDFSRSLADADFKTNVNLLIGHSEMEGVSFSNDFDTMFGLNGRYNPRWLSPVTKDQVWADIRAFMPLPADTQLMIANAYTNQFRPKDQSLELTRAAAHAYGDAGITCPTVIFGAQLVTHRDFKGSVHQYRLSYANSKSISYDSYWAEAEHTDEQPLVFGRPLNEPDNGWTATDKEISKTFVTLWTDFAKTGKLTIGGQEWPKYTVRTDGAANVSYVELNPRLKNSYAIRVNRYRGGDDPTVKAINNCLDF</sequence>
<dbReference type="SUPFAM" id="SSF53474">
    <property type="entry name" value="alpha/beta-Hydrolases"/>
    <property type="match status" value="1"/>
</dbReference>
<dbReference type="GO" id="GO:0019695">
    <property type="term" value="P:choline metabolic process"/>
    <property type="evidence" value="ECO:0007669"/>
    <property type="project" value="TreeGrafter"/>
</dbReference>
<comment type="similarity">
    <text evidence="1">Belongs to the type-B carboxylesterase/lipase family.</text>
</comment>
<keyword evidence="7" id="KW-1185">Reference proteome</keyword>
<evidence type="ECO:0000313" key="6">
    <source>
        <dbReference type="EMBL" id="CAD7626873.1"/>
    </source>
</evidence>
<dbReference type="GO" id="GO:0005886">
    <property type="term" value="C:plasma membrane"/>
    <property type="evidence" value="ECO:0007669"/>
    <property type="project" value="TreeGrafter"/>
</dbReference>
<evidence type="ECO:0000256" key="2">
    <source>
        <dbReference type="ARBA" id="ARBA00022487"/>
    </source>
</evidence>
<evidence type="ECO:0000259" key="5">
    <source>
        <dbReference type="Pfam" id="PF00135"/>
    </source>
</evidence>
<dbReference type="InterPro" id="IPR029058">
    <property type="entry name" value="AB_hydrolase_fold"/>
</dbReference>
<dbReference type="EMBL" id="OC858806">
    <property type="protein sequence ID" value="CAD7626873.1"/>
    <property type="molecule type" value="Genomic_DNA"/>
</dbReference>
<dbReference type="Gene3D" id="3.40.50.1820">
    <property type="entry name" value="alpha/beta hydrolase"/>
    <property type="match status" value="1"/>
</dbReference>
<dbReference type="Pfam" id="PF00135">
    <property type="entry name" value="COesterase"/>
    <property type="match status" value="1"/>
</dbReference>
<dbReference type="AlphaFoldDB" id="A0A7R9KRD8"/>